<feature type="domain" description="Sigma factor regulator C-terminal" evidence="2">
    <location>
        <begin position="175"/>
        <end position="324"/>
    </location>
</feature>
<keyword evidence="5" id="KW-1185">Reference proteome</keyword>
<dbReference type="Pfam" id="PF13791">
    <property type="entry name" value="Sigma_reg_C"/>
    <property type="match status" value="1"/>
</dbReference>
<evidence type="ECO:0000313" key="4">
    <source>
        <dbReference type="EMBL" id="GIO30779.1"/>
    </source>
</evidence>
<dbReference type="InterPro" id="IPR025672">
    <property type="entry name" value="Sigma_reg_C_dom"/>
</dbReference>
<proteinExistence type="predicted"/>
<dbReference type="Pfam" id="PF13800">
    <property type="entry name" value="Sigma_reg_N"/>
    <property type="match status" value="1"/>
</dbReference>
<dbReference type="Proteomes" id="UP000679779">
    <property type="component" value="Unassembled WGS sequence"/>
</dbReference>
<accession>A0A919XFJ5</accession>
<evidence type="ECO:0000259" key="3">
    <source>
        <dbReference type="Pfam" id="PF13800"/>
    </source>
</evidence>
<evidence type="ECO:0000313" key="5">
    <source>
        <dbReference type="Proteomes" id="UP000679779"/>
    </source>
</evidence>
<comment type="caution">
    <text evidence="4">The sequence shown here is derived from an EMBL/GenBank/DDBJ whole genome shotgun (WGS) entry which is preliminary data.</text>
</comment>
<dbReference type="InterPro" id="IPR029101">
    <property type="entry name" value="Sigma_reg_N"/>
</dbReference>
<name>A0A919XFJ5_9BACL</name>
<keyword evidence="1" id="KW-1133">Transmembrane helix</keyword>
<feature type="domain" description="Sigma factor regulator N-terminal" evidence="3">
    <location>
        <begin position="19"/>
        <end position="104"/>
    </location>
</feature>
<evidence type="ECO:0000256" key="1">
    <source>
        <dbReference type="SAM" id="Phobius"/>
    </source>
</evidence>
<dbReference type="AlphaFoldDB" id="A0A919XFJ5"/>
<keyword evidence="1" id="KW-0472">Membrane</keyword>
<organism evidence="4 5">
    <name type="scientific">Paenibacillus albilobatus</name>
    <dbReference type="NCBI Taxonomy" id="2716884"/>
    <lineage>
        <taxon>Bacteria</taxon>
        <taxon>Bacillati</taxon>
        <taxon>Bacillota</taxon>
        <taxon>Bacilli</taxon>
        <taxon>Bacillales</taxon>
        <taxon>Paenibacillaceae</taxon>
        <taxon>Paenibacillus</taxon>
    </lineage>
</organism>
<evidence type="ECO:0000259" key="2">
    <source>
        <dbReference type="Pfam" id="PF13791"/>
    </source>
</evidence>
<protein>
    <recommendedName>
        <fullName evidence="6">Sigma factor regulator C-terminal domain-containing protein</fullName>
    </recommendedName>
</protein>
<dbReference type="RefSeq" id="WP_212957773.1">
    <property type="nucleotide sequence ID" value="NZ_BORQ01000002.1"/>
</dbReference>
<reference evidence="4" key="1">
    <citation type="submission" date="2021-03" db="EMBL/GenBank/DDBJ databases">
        <title>Antimicrobial resistance genes in bacteria isolated from Japanese honey, and their potential for conferring macrolide and lincosamide resistance in the American foulbrood pathogen Paenibacillus larvae.</title>
        <authorList>
            <person name="Okamoto M."/>
            <person name="Kumagai M."/>
            <person name="Kanamori H."/>
            <person name="Takamatsu D."/>
        </authorList>
    </citation>
    <scope>NUCLEOTIDE SEQUENCE</scope>
    <source>
        <strain evidence="4">J2TS6</strain>
    </source>
</reference>
<evidence type="ECO:0008006" key="6">
    <source>
        <dbReference type="Google" id="ProtNLM"/>
    </source>
</evidence>
<dbReference type="EMBL" id="BORQ01000002">
    <property type="protein sequence ID" value="GIO30779.1"/>
    <property type="molecule type" value="Genomic_DNA"/>
</dbReference>
<feature type="transmembrane region" description="Helical" evidence="1">
    <location>
        <begin position="29"/>
        <end position="50"/>
    </location>
</feature>
<sequence>MSNDYSEAVEQDSEQHFRNLLKKTKRKSMLRNIIISVLSAMVVIVGLLIADKMLLSRSANKALSDLYHYQLISSPNVLLGESQSLDSVLGGTAIYRTYKVIEGVPLPWAEVKVHYNVFGQYGQFVGGYSPLNVKDPDMEKLNMARPYNVMNGQRELLFFHPEVHYPDLLNELNKLDQIDSGKKVEMALSLDHAYTANEIRDMLPSGVHARWFWVDTYTPEYIKFMNGPPALPLISPNVYGYAAYADPEDTRENDEGKFIEYVKEGLKLNGNYDWEYTQIFNQLRGGKKEPAKDDVHSIGVVVTGSPESLRALKDKNCVRAAVLGAIADKY</sequence>
<gene>
    <name evidence="4" type="ORF">J2TS6_19200</name>
</gene>
<keyword evidence="1" id="KW-0812">Transmembrane</keyword>